<dbReference type="Pfam" id="PF20410">
    <property type="entry name" value="X-Tfes_XVIPCD"/>
    <property type="match status" value="1"/>
</dbReference>
<feature type="region of interest" description="Disordered" evidence="1">
    <location>
        <begin position="565"/>
        <end position="592"/>
    </location>
</feature>
<feature type="compositionally biased region" description="Low complexity" evidence="1">
    <location>
        <begin position="569"/>
        <end position="578"/>
    </location>
</feature>
<dbReference type="Pfam" id="PF01471">
    <property type="entry name" value="PG_binding_1"/>
    <property type="match status" value="2"/>
</dbReference>
<dbReference type="InterPro" id="IPR036366">
    <property type="entry name" value="PGBDSf"/>
</dbReference>
<dbReference type="Gene3D" id="1.10.530.10">
    <property type="match status" value="1"/>
</dbReference>
<keyword evidence="5" id="KW-1185">Reference proteome</keyword>
<dbReference type="InterPro" id="IPR036365">
    <property type="entry name" value="PGBD-like_sf"/>
</dbReference>
<feature type="region of interest" description="Disordered" evidence="1">
    <location>
        <begin position="371"/>
        <end position="456"/>
    </location>
</feature>
<feature type="domain" description="X-Tfes XVIPCD" evidence="3">
    <location>
        <begin position="454"/>
        <end position="557"/>
    </location>
</feature>
<feature type="domain" description="Peptidoglycan binding-like" evidence="2">
    <location>
        <begin position="301"/>
        <end position="362"/>
    </location>
</feature>
<dbReference type="SUPFAM" id="SSF47090">
    <property type="entry name" value="PGBD-like"/>
    <property type="match status" value="2"/>
</dbReference>
<organism evidence="4 5">
    <name type="scientific">Luteimonas notoginsengisoli</name>
    <dbReference type="NCBI Taxonomy" id="1578200"/>
    <lineage>
        <taxon>Bacteria</taxon>
        <taxon>Pseudomonadati</taxon>
        <taxon>Pseudomonadota</taxon>
        <taxon>Gammaproteobacteria</taxon>
        <taxon>Lysobacterales</taxon>
        <taxon>Lysobacteraceae</taxon>
        <taxon>Luteimonas</taxon>
    </lineage>
</organism>
<sequence>MSDGYGKHTSGFGITREQSVDLIVQSCLDNGISDTRQIAYVLATAQHESGNFRSPEEDWGRKQAVTLAYHGGEAYYGRGYAHLTHHENYRDMGDRLGLGDALVATPQRAAEPGIATRVLVIGMQEGRFTPGHTLDRYINDRQADYEGARAIINSRDTATATPIANLARHWEGEVPALVSRIEREGIDPLPVQAAQPPAMLLAKGDASQDVFEMQQYLAALNMRDDQNRDIVPDGDFGPGTEQAVRRYELARGVEPPSGQVDAALFTHLRDDTLQAQPGFRRRTMTDLHGPLQDGQLQRGDRGEPVYELRLQLEGLGYIRNPRRSWAQDRDYGGTMEAAIIEFQQSQNTAQTGVAETDTRRSLNDLAVAQGLAPTTEFDRAENWPPMPPPYTRAEYQLERAPRAQAAPAVPPPAGEPERRRDDAIQGARPTAEGRGAPGLGQPVGDARDNLDLSHPAHPRHALYQDCAAGVNALDRQLGRTSDARSACMKASLAELAIRNGLDRVDHVLLSIRSGEVQAGQNVFVVQGALGDPAHRRAHMRTDAAVAKEPEASFREIAALDHGRSGYAVEQARQEQAAQEQEHQARSAATRHV</sequence>
<evidence type="ECO:0000313" key="4">
    <source>
        <dbReference type="EMBL" id="MFC3660752.1"/>
    </source>
</evidence>
<gene>
    <name evidence="4" type="ORF">ACFOM9_11800</name>
</gene>
<name>A0ABV7UUU5_9GAMM</name>
<evidence type="ECO:0000313" key="5">
    <source>
        <dbReference type="Proteomes" id="UP001595724"/>
    </source>
</evidence>
<dbReference type="SUPFAM" id="SSF53955">
    <property type="entry name" value="Lysozyme-like"/>
    <property type="match status" value="1"/>
</dbReference>
<accession>A0ABV7UUU5</accession>
<dbReference type="EMBL" id="JBHRYF010000008">
    <property type="protein sequence ID" value="MFC3660752.1"/>
    <property type="molecule type" value="Genomic_DNA"/>
</dbReference>
<proteinExistence type="predicted"/>
<reference evidence="5" key="1">
    <citation type="journal article" date="2019" name="Int. J. Syst. Evol. Microbiol.">
        <title>The Global Catalogue of Microorganisms (GCM) 10K type strain sequencing project: providing services to taxonomists for standard genome sequencing and annotation.</title>
        <authorList>
            <consortium name="The Broad Institute Genomics Platform"/>
            <consortium name="The Broad Institute Genome Sequencing Center for Infectious Disease"/>
            <person name="Wu L."/>
            <person name="Ma J."/>
        </authorList>
    </citation>
    <scope>NUCLEOTIDE SEQUENCE [LARGE SCALE GENOMIC DNA]</scope>
    <source>
        <strain evidence="5">KCTC 42211</strain>
    </source>
</reference>
<dbReference type="Gene3D" id="1.10.101.10">
    <property type="entry name" value="PGBD-like superfamily/PGBD"/>
    <property type="match status" value="2"/>
</dbReference>
<protein>
    <submittedName>
        <fullName evidence="4">XVIPCD domain-containing protein</fullName>
    </submittedName>
</protein>
<dbReference type="Proteomes" id="UP001595724">
    <property type="component" value="Unassembled WGS sequence"/>
</dbReference>
<evidence type="ECO:0000259" key="3">
    <source>
        <dbReference type="Pfam" id="PF20410"/>
    </source>
</evidence>
<dbReference type="InterPro" id="IPR002477">
    <property type="entry name" value="Peptidoglycan-bd-like"/>
</dbReference>
<comment type="caution">
    <text evidence="4">The sequence shown here is derived from an EMBL/GenBank/DDBJ whole genome shotgun (WGS) entry which is preliminary data.</text>
</comment>
<evidence type="ECO:0000259" key="2">
    <source>
        <dbReference type="Pfam" id="PF01471"/>
    </source>
</evidence>
<feature type="domain" description="Peptidoglycan binding-like" evidence="2">
    <location>
        <begin position="207"/>
        <end position="268"/>
    </location>
</feature>
<dbReference type="InterPro" id="IPR023346">
    <property type="entry name" value="Lysozyme-like_dom_sf"/>
</dbReference>
<evidence type="ECO:0000256" key="1">
    <source>
        <dbReference type="SAM" id="MobiDB-lite"/>
    </source>
</evidence>
<dbReference type="InterPro" id="IPR046519">
    <property type="entry name" value="X-Tfes_XVIPCD"/>
</dbReference>
<dbReference type="RefSeq" id="WP_386710736.1">
    <property type="nucleotide sequence ID" value="NZ_JBHRYF010000008.1"/>
</dbReference>